<proteinExistence type="predicted"/>
<dbReference type="AlphaFoldDB" id="A0A383ERD8"/>
<dbReference type="EMBL" id="UINC01227919">
    <property type="protein sequence ID" value="SVE59013.1"/>
    <property type="molecule type" value="Genomic_DNA"/>
</dbReference>
<feature type="non-terminal residue" evidence="1">
    <location>
        <position position="40"/>
    </location>
</feature>
<evidence type="ECO:0000313" key="1">
    <source>
        <dbReference type="EMBL" id="SVE59013.1"/>
    </source>
</evidence>
<accession>A0A383ERD8</accession>
<gene>
    <name evidence="1" type="ORF">METZ01_LOCUS511867</name>
</gene>
<sequence length="40" mass="4555">MIMQNEIGIAGWLYSHQILHEKTLTLLEFPATCASHDIKT</sequence>
<reference evidence="1" key="1">
    <citation type="submission" date="2018-05" db="EMBL/GenBank/DDBJ databases">
        <authorList>
            <person name="Lanie J.A."/>
            <person name="Ng W.-L."/>
            <person name="Kazmierczak K.M."/>
            <person name="Andrzejewski T.M."/>
            <person name="Davidsen T.M."/>
            <person name="Wayne K.J."/>
            <person name="Tettelin H."/>
            <person name="Glass J.I."/>
            <person name="Rusch D."/>
            <person name="Podicherti R."/>
            <person name="Tsui H.-C.T."/>
            <person name="Winkler M.E."/>
        </authorList>
    </citation>
    <scope>NUCLEOTIDE SEQUENCE</scope>
</reference>
<name>A0A383ERD8_9ZZZZ</name>
<protein>
    <submittedName>
        <fullName evidence="1">Uncharacterized protein</fullName>
    </submittedName>
</protein>
<organism evidence="1">
    <name type="scientific">marine metagenome</name>
    <dbReference type="NCBI Taxonomy" id="408172"/>
    <lineage>
        <taxon>unclassified sequences</taxon>
        <taxon>metagenomes</taxon>
        <taxon>ecological metagenomes</taxon>
    </lineage>
</organism>